<dbReference type="AlphaFoldDB" id="A0A812DGF3"/>
<reference evidence="3" key="1">
    <citation type="submission" date="2021-01" db="EMBL/GenBank/DDBJ databases">
        <authorList>
            <person name="Li R."/>
            <person name="Bekaert M."/>
        </authorList>
    </citation>
    <scope>NUCLEOTIDE SEQUENCE</scope>
    <source>
        <strain evidence="3">Farmed</strain>
    </source>
</reference>
<evidence type="ECO:0000313" key="4">
    <source>
        <dbReference type="Proteomes" id="UP000597762"/>
    </source>
</evidence>
<dbReference type="EMBL" id="CAHIKZ030003271">
    <property type="protein sequence ID" value="CAE1298223.1"/>
    <property type="molecule type" value="Genomic_DNA"/>
</dbReference>
<name>A0A812DGF3_ACAPH</name>
<organism evidence="3 4">
    <name type="scientific">Acanthosepion pharaonis</name>
    <name type="common">Pharaoh cuttlefish</name>
    <name type="synonym">Sepia pharaonis</name>
    <dbReference type="NCBI Taxonomy" id="158019"/>
    <lineage>
        <taxon>Eukaryota</taxon>
        <taxon>Metazoa</taxon>
        <taxon>Spiralia</taxon>
        <taxon>Lophotrochozoa</taxon>
        <taxon>Mollusca</taxon>
        <taxon>Cephalopoda</taxon>
        <taxon>Coleoidea</taxon>
        <taxon>Decapodiformes</taxon>
        <taxon>Sepiida</taxon>
        <taxon>Sepiina</taxon>
        <taxon>Sepiidae</taxon>
        <taxon>Acanthosepion</taxon>
    </lineage>
</organism>
<gene>
    <name evidence="3" type="ORF">SPHA_52513</name>
</gene>
<evidence type="ECO:0000256" key="1">
    <source>
        <dbReference type="SAM" id="MobiDB-lite"/>
    </source>
</evidence>
<protein>
    <submittedName>
        <fullName evidence="3">Uncharacterized protein</fullName>
    </submittedName>
</protein>
<feature type="transmembrane region" description="Helical" evidence="2">
    <location>
        <begin position="209"/>
        <end position="228"/>
    </location>
</feature>
<keyword evidence="2" id="KW-0472">Membrane</keyword>
<sequence>MDRRSKAAAKPSRKCYRESKLSRQGTQVRASLFLVRPTAICERVAVSARQSSNAGRRRPAGLNWRASAAAIYLYLLSSVIVHIGNRTVDEMNSEPLSITTIHHSFPSPVHYFTTWSYFLIVHLSMVYLSIYLSNYHPLITHIGISTRIYREIYLSISDSSHRRSEMNSEPLSITSTTLFHHSIYHLSIYRRLINNSDQARTLHITSAMHRYHLSYLYLSIYPLIASHAHRHKHRRMRFRAIVLHHPPLFPSLSTISITPGNFSIIYLSIFYLSIYL</sequence>
<keyword evidence="2" id="KW-1133">Transmembrane helix</keyword>
<dbReference type="Proteomes" id="UP000597762">
    <property type="component" value="Unassembled WGS sequence"/>
</dbReference>
<keyword evidence="4" id="KW-1185">Reference proteome</keyword>
<proteinExistence type="predicted"/>
<evidence type="ECO:0000256" key="2">
    <source>
        <dbReference type="SAM" id="Phobius"/>
    </source>
</evidence>
<evidence type="ECO:0000313" key="3">
    <source>
        <dbReference type="EMBL" id="CAE1298223.1"/>
    </source>
</evidence>
<feature type="region of interest" description="Disordered" evidence="1">
    <location>
        <begin position="1"/>
        <end position="20"/>
    </location>
</feature>
<keyword evidence="2" id="KW-0812">Transmembrane</keyword>
<feature type="transmembrane region" description="Helical" evidence="2">
    <location>
        <begin position="66"/>
        <end position="84"/>
    </location>
</feature>
<feature type="transmembrane region" description="Helical" evidence="2">
    <location>
        <begin position="248"/>
        <end position="274"/>
    </location>
</feature>
<comment type="caution">
    <text evidence="3">The sequence shown here is derived from an EMBL/GenBank/DDBJ whole genome shotgun (WGS) entry which is preliminary data.</text>
</comment>
<accession>A0A812DGF3</accession>
<feature type="transmembrane region" description="Helical" evidence="2">
    <location>
        <begin position="114"/>
        <end position="132"/>
    </location>
</feature>